<name>A0ABV6Z5M0_UNCC1</name>
<evidence type="ECO:0000256" key="1">
    <source>
        <dbReference type="ARBA" id="ARBA00022679"/>
    </source>
</evidence>
<accession>A0ABV6Z5M0</accession>
<protein>
    <submittedName>
        <fullName evidence="4">GNAT family N-acetyltransferase</fullName>
        <ecNumber evidence="4">2.3.1.-</ecNumber>
    </submittedName>
</protein>
<dbReference type="EMBL" id="JBHPBY010000591">
    <property type="protein sequence ID" value="MFC1853743.1"/>
    <property type="molecule type" value="Genomic_DNA"/>
</dbReference>
<keyword evidence="5" id="KW-1185">Reference proteome</keyword>
<dbReference type="PROSITE" id="PS51186">
    <property type="entry name" value="GNAT"/>
    <property type="match status" value="2"/>
</dbReference>
<dbReference type="InterPro" id="IPR016181">
    <property type="entry name" value="Acyl_CoA_acyltransferase"/>
</dbReference>
<keyword evidence="1 4" id="KW-0808">Transferase</keyword>
<dbReference type="EC" id="2.3.1.-" evidence="4"/>
<dbReference type="Proteomes" id="UP001594351">
    <property type="component" value="Unassembled WGS sequence"/>
</dbReference>
<comment type="caution">
    <text evidence="4">The sequence shown here is derived from an EMBL/GenBank/DDBJ whole genome shotgun (WGS) entry which is preliminary data.</text>
</comment>
<feature type="domain" description="N-acetyltransferase" evidence="3">
    <location>
        <begin position="162"/>
        <end position="286"/>
    </location>
</feature>
<keyword evidence="2 4" id="KW-0012">Acyltransferase</keyword>
<dbReference type="Gene3D" id="3.40.630.30">
    <property type="match status" value="2"/>
</dbReference>
<gene>
    <name evidence="4" type="ORF">ACFL27_26465</name>
</gene>
<dbReference type="InterPro" id="IPR000182">
    <property type="entry name" value="GNAT_dom"/>
</dbReference>
<evidence type="ECO:0000313" key="4">
    <source>
        <dbReference type="EMBL" id="MFC1853743.1"/>
    </source>
</evidence>
<dbReference type="InterPro" id="IPR050680">
    <property type="entry name" value="YpeA/RimI_acetyltransf"/>
</dbReference>
<dbReference type="GO" id="GO:0016746">
    <property type="term" value="F:acyltransferase activity"/>
    <property type="evidence" value="ECO:0007669"/>
    <property type="project" value="UniProtKB-KW"/>
</dbReference>
<evidence type="ECO:0000256" key="2">
    <source>
        <dbReference type="ARBA" id="ARBA00023315"/>
    </source>
</evidence>
<feature type="domain" description="N-acetyltransferase" evidence="3">
    <location>
        <begin position="2"/>
        <end position="159"/>
    </location>
</feature>
<dbReference type="PANTHER" id="PTHR43420:SF44">
    <property type="entry name" value="ACETYLTRANSFERASE YPEA"/>
    <property type="match status" value="1"/>
</dbReference>
<evidence type="ECO:0000259" key="3">
    <source>
        <dbReference type="PROSITE" id="PS51186"/>
    </source>
</evidence>
<proteinExistence type="predicted"/>
<dbReference type="SUPFAM" id="SSF55729">
    <property type="entry name" value="Acyl-CoA N-acyltransferases (Nat)"/>
    <property type="match status" value="2"/>
</dbReference>
<dbReference type="CDD" id="cd04301">
    <property type="entry name" value="NAT_SF"/>
    <property type="match status" value="1"/>
</dbReference>
<sequence>MIVYKTLEETQLSSLYTAFSEAFAEYYVDIKLSFERFQTMLLRRGVDLRYSIGAFHQDMMVGFIICGIRRWKSALTGYDIGTGIIPEYQRQGISTEIMNRLFELLAANQINNFMLEVIKANKPALELYLKSGFEVSRSFSCYRRPQMDSPSAFAAKTAILESDLENLKWDTLTQFWDYLPSWQNSIDSLLATPTSFACIQAQSDHQTIGYGIIERVTGDIPQLAVQKDHRQRGVGMLIINELAKKSSSNKITCLNVDEQARMTNNFLIHRGFQHYADQFEMIRKLQ</sequence>
<dbReference type="Pfam" id="PF00583">
    <property type="entry name" value="Acetyltransf_1"/>
    <property type="match status" value="1"/>
</dbReference>
<dbReference type="Pfam" id="PF13673">
    <property type="entry name" value="Acetyltransf_10"/>
    <property type="match status" value="1"/>
</dbReference>
<evidence type="ECO:0000313" key="5">
    <source>
        <dbReference type="Proteomes" id="UP001594351"/>
    </source>
</evidence>
<dbReference type="PANTHER" id="PTHR43420">
    <property type="entry name" value="ACETYLTRANSFERASE"/>
    <property type="match status" value="1"/>
</dbReference>
<organism evidence="4 5">
    <name type="scientific">candidate division CSSED10-310 bacterium</name>
    <dbReference type="NCBI Taxonomy" id="2855610"/>
    <lineage>
        <taxon>Bacteria</taxon>
        <taxon>Bacteria division CSSED10-310</taxon>
    </lineage>
</organism>
<reference evidence="4 5" key="1">
    <citation type="submission" date="2024-09" db="EMBL/GenBank/DDBJ databases">
        <title>Laminarin stimulates single cell rates of sulfate reduction while oxygen inhibits transcriptomic activity in coastal marine sediment.</title>
        <authorList>
            <person name="Lindsay M."/>
            <person name="Orcutt B."/>
            <person name="Emerson D."/>
            <person name="Stepanauskas R."/>
            <person name="D'Angelo T."/>
        </authorList>
    </citation>
    <scope>NUCLEOTIDE SEQUENCE [LARGE SCALE GENOMIC DNA]</scope>
    <source>
        <strain evidence="4">SAG AM-311-K15</strain>
    </source>
</reference>